<organism evidence="7 8">
    <name type="scientific">Roseibium aggregatum</name>
    <dbReference type="NCBI Taxonomy" id="187304"/>
    <lineage>
        <taxon>Bacteria</taxon>
        <taxon>Pseudomonadati</taxon>
        <taxon>Pseudomonadota</taxon>
        <taxon>Alphaproteobacteria</taxon>
        <taxon>Hyphomicrobiales</taxon>
        <taxon>Stappiaceae</taxon>
        <taxon>Roseibium</taxon>
    </lineage>
</organism>
<gene>
    <name evidence="7" type="ORF">JF539_17190</name>
</gene>
<keyword evidence="1 4" id="KW-0378">Hydrolase</keyword>
<dbReference type="Gene3D" id="3.40.1090.10">
    <property type="entry name" value="Cytosolic phospholipase A2 catalytic domain"/>
    <property type="match status" value="2"/>
</dbReference>
<feature type="short sequence motif" description="GXGXXG" evidence="4">
    <location>
        <begin position="19"/>
        <end position="24"/>
    </location>
</feature>
<comment type="caution">
    <text evidence="7">The sequence shown here is derived from an EMBL/GenBank/DDBJ whole genome shotgun (WGS) entry which is preliminary data.</text>
</comment>
<feature type="active site" description="Nucleophile" evidence="4">
    <location>
        <position position="49"/>
    </location>
</feature>
<evidence type="ECO:0000313" key="8">
    <source>
        <dbReference type="Proteomes" id="UP000664096"/>
    </source>
</evidence>
<dbReference type="InterPro" id="IPR050301">
    <property type="entry name" value="NTE"/>
</dbReference>
<dbReference type="InterPro" id="IPR016035">
    <property type="entry name" value="Acyl_Trfase/lysoPLipase"/>
</dbReference>
<protein>
    <submittedName>
        <fullName evidence="7">Patatin-like phospholipase family protein</fullName>
    </submittedName>
</protein>
<dbReference type="InterPro" id="IPR002641">
    <property type="entry name" value="PNPLA_dom"/>
</dbReference>
<feature type="domain" description="PNPLA" evidence="6">
    <location>
        <begin position="15"/>
        <end position="213"/>
    </location>
</feature>
<dbReference type="GO" id="GO:0016787">
    <property type="term" value="F:hydrolase activity"/>
    <property type="evidence" value="ECO:0007669"/>
    <property type="project" value="UniProtKB-UniRule"/>
</dbReference>
<sequence>MRQQRSNGEALPLNLGLQGGGAHGAFTWGILDRLLEEKSITFNAVSGTSAGAMNGAALISGLAHGGRDGARQALEAFWRGVSHRGRFAPTNIASAQAAFGALGIDAAALQPFLGAGMQLFSPYDFNPAGFNPLRKVIRDTIDLEAIAQSPIAFFVTATHVGSGDARVFANDEIGADTLLASACLPTLFHAVEIDGESYWDGGYTGNPSLMPLVHETGASDLLIVQTSPTTWSEAPLNARQIALREKEISFNAPLIRELRFLAELKRQAGAGSAQRRPGGSSALSVLGGRREKYGKNGNHPISDLRLHRITGEEMDGHSSQSKLNSTWQFLKDLREAGRRTAERFLADHGTDLGQRSTLDLTQWLHNPQRAVPRTARVS</sequence>
<dbReference type="PROSITE" id="PS51635">
    <property type="entry name" value="PNPLA"/>
    <property type="match status" value="1"/>
</dbReference>
<dbReference type="RefSeq" id="WP_207141922.1">
    <property type="nucleotide sequence ID" value="NZ_JAEKJZ010000003.1"/>
</dbReference>
<feature type="region of interest" description="Disordered" evidence="5">
    <location>
        <begin position="269"/>
        <end position="301"/>
    </location>
</feature>
<accession>A0A939J5C1</accession>
<dbReference type="PANTHER" id="PTHR14226">
    <property type="entry name" value="NEUROPATHY TARGET ESTERASE/SWISS CHEESE D.MELANOGASTER"/>
    <property type="match status" value="1"/>
</dbReference>
<feature type="active site" description="Proton acceptor" evidence="4">
    <location>
        <position position="200"/>
    </location>
</feature>
<dbReference type="Proteomes" id="UP000664096">
    <property type="component" value="Unassembled WGS sequence"/>
</dbReference>
<evidence type="ECO:0000256" key="1">
    <source>
        <dbReference type="ARBA" id="ARBA00022801"/>
    </source>
</evidence>
<evidence type="ECO:0000256" key="4">
    <source>
        <dbReference type="PROSITE-ProRule" id="PRU01161"/>
    </source>
</evidence>
<evidence type="ECO:0000256" key="5">
    <source>
        <dbReference type="SAM" id="MobiDB-lite"/>
    </source>
</evidence>
<evidence type="ECO:0000313" key="7">
    <source>
        <dbReference type="EMBL" id="MBN9672090.1"/>
    </source>
</evidence>
<dbReference type="PANTHER" id="PTHR14226:SF78">
    <property type="entry name" value="SLR0060 PROTEIN"/>
    <property type="match status" value="1"/>
</dbReference>
<dbReference type="Pfam" id="PF01734">
    <property type="entry name" value="Patatin"/>
    <property type="match status" value="1"/>
</dbReference>
<evidence type="ECO:0000256" key="2">
    <source>
        <dbReference type="ARBA" id="ARBA00022963"/>
    </source>
</evidence>
<dbReference type="SUPFAM" id="SSF52151">
    <property type="entry name" value="FabD/lysophospholipase-like"/>
    <property type="match status" value="1"/>
</dbReference>
<evidence type="ECO:0000259" key="6">
    <source>
        <dbReference type="PROSITE" id="PS51635"/>
    </source>
</evidence>
<dbReference type="GO" id="GO:0016042">
    <property type="term" value="P:lipid catabolic process"/>
    <property type="evidence" value="ECO:0007669"/>
    <property type="project" value="UniProtKB-UniRule"/>
</dbReference>
<feature type="short sequence motif" description="DGA/G" evidence="4">
    <location>
        <begin position="200"/>
        <end position="202"/>
    </location>
</feature>
<proteinExistence type="predicted"/>
<reference evidence="7" key="1">
    <citation type="submission" date="2020-12" db="EMBL/GenBank/DDBJ databases">
        <title>Oil enriched cultivation method for isolating marine PHA-producing bacteria.</title>
        <authorList>
            <person name="Zheng W."/>
            <person name="Yu S."/>
            <person name="Huang Y."/>
        </authorList>
    </citation>
    <scope>NUCLEOTIDE SEQUENCE</scope>
    <source>
        <strain evidence="7">SY-2-12</strain>
    </source>
</reference>
<name>A0A939J5C1_9HYPH</name>
<feature type="short sequence motif" description="GXSXG" evidence="4">
    <location>
        <begin position="47"/>
        <end position="51"/>
    </location>
</feature>
<evidence type="ECO:0000256" key="3">
    <source>
        <dbReference type="ARBA" id="ARBA00023098"/>
    </source>
</evidence>
<dbReference type="AlphaFoldDB" id="A0A939J5C1"/>
<keyword evidence="2 4" id="KW-0442">Lipid degradation</keyword>
<dbReference type="EMBL" id="JAEKJZ010000003">
    <property type="protein sequence ID" value="MBN9672090.1"/>
    <property type="molecule type" value="Genomic_DNA"/>
</dbReference>
<keyword evidence="3 4" id="KW-0443">Lipid metabolism</keyword>